<evidence type="ECO:0000313" key="2">
    <source>
        <dbReference type="EMBL" id="ETO07084.1"/>
    </source>
</evidence>
<proteinExistence type="predicted"/>
<protein>
    <submittedName>
        <fullName evidence="2">Uncharacterized protein</fullName>
    </submittedName>
</protein>
<comment type="caution">
    <text evidence="2">The sequence shown here is derived from an EMBL/GenBank/DDBJ whole genome shotgun (WGS) entry which is preliminary data.</text>
</comment>
<feature type="compositionally biased region" description="Low complexity" evidence="1">
    <location>
        <begin position="73"/>
        <end position="87"/>
    </location>
</feature>
<feature type="compositionally biased region" description="Polar residues" evidence="1">
    <location>
        <begin position="37"/>
        <end position="51"/>
    </location>
</feature>
<dbReference type="AlphaFoldDB" id="X6LZN5"/>
<evidence type="ECO:0000313" key="3">
    <source>
        <dbReference type="Proteomes" id="UP000023152"/>
    </source>
</evidence>
<dbReference type="EMBL" id="ASPP01026521">
    <property type="protein sequence ID" value="ETO07084.1"/>
    <property type="molecule type" value="Genomic_DNA"/>
</dbReference>
<accession>X6LZN5</accession>
<name>X6LZN5_RETFI</name>
<evidence type="ECO:0000256" key="1">
    <source>
        <dbReference type="SAM" id="MobiDB-lite"/>
    </source>
</evidence>
<keyword evidence="3" id="KW-1185">Reference proteome</keyword>
<feature type="non-terminal residue" evidence="2">
    <location>
        <position position="151"/>
    </location>
</feature>
<reference evidence="2 3" key="1">
    <citation type="journal article" date="2013" name="Curr. Biol.">
        <title>The Genome of the Foraminiferan Reticulomyxa filosa.</title>
        <authorList>
            <person name="Glockner G."/>
            <person name="Hulsmann N."/>
            <person name="Schleicher M."/>
            <person name="Noegel A.A."/>
            <person name="Eichinger L."/>
            <person name="Gallinger C."/>
            <person name="Pawlowski J."/>
            <person name="Sierra R."/>
            <person name="Euteneuer U."/>
            <person name="Pillet L."/>
            <person name="Moustafa A."/>
            <person name="Platzer M."/>
            <person name="Groth M."/>
            <person name="Szafranski K."/>
            <person name="Schliwa M."/>
        </authorList>
    </citation>
    <scope>NUCLEOTIDE SEQUENCE [LARGE SCALE GENOMIC DNA]</scope>
</reference>
<feature type="compositionally biased region" description="Basic and acidic residues" evidence="1">
    <location>
        <begin position="1"/>
        <end position="17"/>
    </location>
</feature>
<gene>
    <name evidence="2" type="ORF">RFI_30308</name>
</gene>
<feature type="region of interest" description="Disordered" evidence="1">
    <location>
        <begin position="1"/>
        <end position="151"/>
    </location>
</feature>
<dbReference type="Proteomes" id="UP000023152">
    <property type="component" value="Unassembled WGS sequence"/>
</dbReference>
<feature type="compositionally biased region" description="Polar residues" evidence="1">
    <location>
        <begin position="104"/>
        <end position="113"/>
    </location>
</feature>
<organism evidence="2 3">
    <name type="scientific">Reticulomyxa filosa</name>
    <dbReference type="NCBI Taxonomy" id="46433"/>
    <lineage>
        <taxon>Eukaryota</taxon>
        <taxon>Sar</taxon>
        <taxon>Rhizaria</taxon>
        <taxon>Retaria</taxon>
        <taxon>Foraminifera</taxon>
        <taxon>Monothalamids</taxon>
        <taxon>Reticulomyxidae</taxon>
        <taxon>Reticulomyxa</taxon>
    </lineage>
</organism>
<sequence length="151" mass="16888">MDKKAPKKWEREPQYRKKEVKKAPQQSDPEQPFFPSFENNANTSWSYQPPQTDAIESKNKTDDTLLFGEPLKSSAAPMTASATTEATITGKTSEPARKEEIPTISFTSTTTKKNLFESDAEAMDDIKKALGQESPKLSSSKKEKPTKKSKK</sequence>